<protein>
    <recommendedName>
        <fullName evidence="2">histidine kinase</fullName>
        <ecNumber evidence="2">2.7.13.3</ecNumber>
    </recommendedName>
</protein>
<dbReference type="PROSITE" id="PS50112">
    <property type="entry name" value="PAS"/>
    <property type="match status" value="1"/>
</dbReference>
<dbReference type="Gene3D" id="3.30.450.20">
    <property type="entry name" value="PAS domain"/>
    <property type="match status" value="1"/>
</dbReference>
<dbReference type="SUPFAM" id="SSF55785">
    <property type="entry name" value="PYP-like sensor domain (PAS domain)"/>
    <property type="match status" value="1"/>
</dbReference>
<feature type="domain" description="PAC" evidence="7">
    <location>
        <begin position="126"/>
        <end position="178"/>
    </location>
</feature>
<dbReference type="InterPro" id="IPR000700">
    <property type="entry name" value="PAS-assoc_C"/>
</dbReference>
<dbReference type="InterPro" id="IPR035965">
    <property type="entry name" value="PAS-like_dom_sf"/>
</dbReference>
<keyword evidence="4" id="KW-0175">Coiled coil</keyword>
<dbReference type="EC" id="2.7.13.3" evidence="2"/>
<dbReference type="KEGG" id="nao:Y958_15595"/>
<dbReference type="InterPro" id="IPR000014">
    <property type="entry name" value="PAS"/>
</dbReference>
<evidence type="ECO:0000259" key="7">
    <source>
        <dbReference type="PROSITE" id="PS50113"/>
    </source>
</evidence>
<dbReference type="EMBL" id="CP022111">
    <property type="protein sequence ID" value="ASG22374.1"/>
    <property type="molecule type" value="Genomic_DNA"/>
</dbReference>
<organism evidence="8 9">
    <name type="scientific">Nitrospirillum viridazoti CBAmc</name>
    <dbReference type="NCBI Taxonomy" id="1441467"/>
    <lineage>
        <taxon>Bacteria</taxon>
        <taxon>Pseudomonadati</taxon>
        <taxon>Pseudomonadota</taxon>
        <taxon>Alphaproteobacteria</taxon>
        <taxon>Rhodospirillales</taxon>
        <taxon>Azospirillaceae</taxon>
        <taxon>Nitrospirillum</taxon>
        <taxon>Nitrospirillum viridazoti</taxon>
    </lineage>
</organism>
<dbReference type="Gene3D" id="1.10.287.130">
    <property type="match status" value="1"/>
</dbReference>
<dbReference type="SMART" id="SM00388">
    <property type="entry name" value="HisKA"/>
    <property type="match status" value="1"/>
</dbReference>
<evidence type="ECO:0000259" key="5">
    <source>
        <dbReference type="PROSITE" id="PS50109"/>
    </source>
</evidence>
<reference evidence="8 9" key="1">
    <citation type="submission" date="2017-06" db="EMBL/GenBank/DDBJ databases">
        <title>Complete genome sequence of Nitrospirillum amazonense strain CBAmC, an endophytic nitrogen-fixing and plant growth-promoting bacterium, isolated from sugarcane.</title>
        <authorList>
            <person name="Schwab S."/>
            <person name="dos Santos Teixeira K.R."/>
            <person name="Simoes Araujo J.L."/>
            <person name="Soares Vidal M."/>
            <person name="Borges de Freitas H.R."/>
            <person name="Rivello Crivelaro A.L."/>
            <person name="Bueno de Camargo Nunes A."/>
            <person name="dos Santos C.M."/>
            <person name="Palmeira da Silva Rosa D."/>
            <person name="da Silva Padilha D."/>
            <person name="da Silva E."/>
            <person name="Araujo Terra L."/>
            <person name="Soares Mendes V."/>
            <person name="Farinelli L."/>
            <person name="Magalhaes Cruz L."/>
            <person name="Baldani J.I."/>
        </authorList>
    </citation>
    <scope>NUCLEOTIDE SEQUENCE [LARGE SCALE GENOMIC DNA]</scope>
    <source>
        <strain evidence="8 9">CBAmC</strain>
    </source>
</reference>
<feature type="domain" description="Histidine kinase" evidence="5">
    <location>
        <begin position="205"/>
        <end position="443"/>
    </location>
</feature>
<dbReference type="Pfam" id="PF08448">
    <property type="entry name" value="PAS_4"/>
    <property type="match status" value="1"/>
</dbReference>
<dbReference type="SMART" id="SM00091">
    <property type="entry name" value="PAS"/>
    <property type="match status" value="1"/>
</dbReference>
<evidence type="ECO:0000256" key="2">
    <source>
        <dbReference type="ARBA" id="ARBA00012438"/>
    </source>
</evidence>
<dbReference type="AlphaFoldDB" id="A0A248JVX5"/>
<dbReference type="RefSeq" id="WP_088872961.1">
    <property type="nucleotide sequence ID" value="NZ_CP022111.1"/>
</dbReference>
<dbReference type="InterPro" id="IPR036890">
    <property type="entry name" value="HATPase_C_sf"/>
</dbReference>
<evidence type="ECO:0000259" key="6">
    <source>
        <dbReference type="PROSITE" id="PS50112"/>
    </source>
</evidence>
<keyword evidence="8" id="KW-0808">Transferase</keyword>
<dbReference type="InterPro" id="IPR013656">
    <property type="entry name" value="PAS_4"/>
</dbReference>
<evidence type="ECO:0000256" key="1">
    <source>
        <dbReference type="ARBA" id="ARBA00000085"/>
    </source>
</evidence>
<accession>A0A248JVX5</accession>
<dbReference type="CDD" id="cd00082">
    <property type="entry name" value="HisKA"/>
    <property type="match status" value="1"/>
</dbReference>
<keyword evidence="9" id="KW-1185">Reference proteome</keyword>
<dbReference type="Pfam" id="PF02518">
    <property type="entry name" value="HATPase_c"/>
    <property type="match status" value="1"/>
</dbReference>
<dbReference type="SUPFAM" id="SSF55874">
    <property type="entry name" value="ATPase domain of HSP90 chaperone/DNA topoisomerase II/histidine kinase"/>
    <property type="match status" value="1"/>
</dbReference>
<dbReference type="Proteomes" id="UP000197153">
    <property type="component" value="Chromosome 2"/>
</dbReference>
<keyword evidence="8" id="KW-0418">Kinase</keyword>
<dbReference type="NCBIfam" id="TIGR00229">
    <property type="entry name" value="sensory_box"/>
    <property type="match status" value="1"/>
</dbReference>
<dbReference type="InterPro" id="IPR003594">
    <property type="entry name" value="HATPase_dom"/>
</dbReference>
<dbReference type="SMART" id="SM00387">
    <property type="entry name" value="HATPase_c"/>
    <property type="match status" value="1"/>
</dbReference>
<dbReference type="GO" id="GO:0000155">
    <property type="term" value="F:phosphorelay sensor kinase activity"/>
    <property type="evidence" value="ECO:0007669"/>
    <property type="project" value="InterPro"/>
</dbReference>
<sequence>MGSHEPALPFGNPPSDAEGEGEQLWIDVIRRMDVVYSDLVASQVALEEQNQRLQQARDFMHSVLGAMNDVLIVCDAAGAVLRVNAALTAALGREEGDLLAVPLLDLFDPADHADIRACLAEGRAIEDKSWHLLAADGQRAAVSVNGAPRRDARGRFAGMVLAGRPVGELLRAYRDLDKAHQRLRQTQQQLLTSEKMAALGRLVAGVAHELNNPISFVFGNMYALKRYGAAITGYLAAIDAGKPRAELAALRDSLRIDKVLADIGPLVDGTLEGAERVRDIVQDLRRFSSNQREEPEAFNLVRLIHTATDWVIKTQRTKPEVRLELPAALEVVGLKGQLHQILVNLVQNAVDAVNGRDGALIRITAGEQDGWIVLTVTDNGPGIPPENQGKIFEPFFTTKPIGSGTGLGLYVSYNMAEKLGGSLSHAEAEGGGAAFTLKVPVDDRSI</sequence>
<feature type="coiled-coil region" evidence="4">
    <location>
        <begin position="169"/>
        <end position="196"/>
    </location>
</feature>
<dbReference type="Gene3D" id="3.30.565.10">
    <property type="entry name" value="Histidine kinase-like ATPase, C-terminal domain"/>
    <property type="match status" value="1"/>
</dbReference>
<dbReference type="PRINTS" id="PR00344">
    <property type="entry name" value="BCTRLSENSOR"/>
</dbReference>
<dbReference type="InterPro" id="IPR036097">
    <property type="entry name" value="HisK_dim/P_sf"/>
</dbReference>
<proteinExistence type="predicted"/>
<name>A0A248JVX5_9PROT</name>
<evidence type="ECO:0000313" key="8">
    <source>
        <dbReference type="EMBL" id="ASG22374.1"/>
    </source>
</evidence>
<evidence type="ECO:0000313" key="9">
    <source>
        <dbReference type="Proteomes" id="UP000197153"/>
    </source>
</evidence>
<dbReference type="InterPro" id="IPR005467">
    <property type="entry name" value="His_kinase_dom"/>
</dbReference>
<evidence type="ECO:0000256" key="4">
    <source>
        <dbReference type="SAM" id="Coils"/>
    </source>
</evidence>
<dbReference type="InterPro" id="IPR004358">
    <property type="entry name" value="Sig_transdc_His_kin-like_C"/>
</dbReference>
<comment type="catalytic activity">
    <reaction evidence="1">
        <text>ATP + protein L-histidine = ADP + protein N-phospho-L-histidine.</text>
        <dbReference type="EC" id="2.7.13.3"/>
    </reaction>
</comment>
<evidence type="ECO:0000256" key="3">
    <source>
        <dbReference type="ARBA" id="ARBA00022553"/>
    </source>
</evidence>
<feature type="domain" description="PAS" evidence="6">
    <location>
        <begin position="56"/>
        <end position="128"/>
    </location>
</feature>
<dbReference type="PROSITE" id="PS50113">
    <property type="entry name" value="PAC"/>
    <property type="match status" value="1"/>
</dbReference>
<dbReference type="PANTHER" id="PTHR43065">
    <property type="entry name" value="SENSOR HISTIDINE KINASE"/>
    <property type="match status" value="1"/>
</dbReference>
<dbReference type="PROSITE" id="PS50109">
    <property type="entry name" value="HIS_KIN"/>
    <property type="match status" value="1"/>
</dbReference>
<dbReference type="InterPro" id="IPR003661">
    <property type="entry name" value="HisK_dim/P_dom"/>
</dbReference>
<dbReference type="CDD" id="cd00130">
    <property type="entry name" value="PAS"/>
    <property type="match status" value="1"/>
</dbReference>
<dbReference type="PANTHER" id="PTHR43065:SF42">
    <property type="entry name" value="TWO-COMPONENT SENSOR PPRA"/>
    <property type="match status" value="1"/>
</dbReference>
<keyword evidence="3" id="KW-0597">Phosphoprotein</keyword>
<gene>
    <name evidence="8" type="ORF">Y958_15595</name>
</gene>
<dbReference type="SUPFAM" id="SSF47384">
    <property type="entry name" value="Homodimeric domain of signal transducing histidine kinase"/>
    <property type="match status" value="1"/>
</dbReference>